<protein>
    <submittedName>
        <fullName evidence="3">Tripartite tricarboxylate transporter substrate binding protein</fullName>
    </submittedName>
</protein>
<dbReference type="InterPro" id="IPR005064">
    <property type="entry name" value="BUG"/>
</dbReference>
<dbReference type="PIRSF" id="PIRSF017082">
    <property type="entry name" value="YflP"/>
    <property type="match status" value="1"/>
</dbReference>
<dbReference type="Pfam" id="PF03401">
    <property type="entry name" value="TctC"/>
    <property type="match status" value="1"/>
</dbReference>
<feature type="chain" id="PRO_5043723780" evidence="2">
    <location>
        <begin position="25"/>
        <end position="327"/>
    </location>
</feature>
<reference evidence="3 4" key="1">
    <citation type="submission" date="2024-02" db="EMBL/GenBank/DDBJ databases">
        <title>Genome analysis and characterization of Microbaculum marinisediminis sp. nov., isolated from marine sediment.</title>
        <authorList>
            <person name="Du Z.-J."/>
            <person name="Ye Y.-Q."/>
            <person name="Zhang Z.-R."/>
            <person name="Yuan S.-M."/>
            <person name="Zhang X.-Y."/>
        </authorList>
    </citation>
    <scope>NUCLEOTIDE SEQUENCE [LARGE SCALE GENOMIC DNA]</scope>
    <source>
        <strain evidence="3 4">SDUM1044001</strain>
    </source>
</reference>
<organism evidence="3 4">
    <name type="scientific">Microbaculum marinum</name>
    <dbReference type="NCBI Taxonomy" id="1764581"/>
    <lineage>
        <taxon>Bacteria</taxon>
        <taxon>Pseudomonadati</taxon>
        <taxon>Pseudomonadota</taxon>
        <taxon>Alphaproteobacteria</taxon>
        <taxon>Hyphomicrobiales</taxon>
        <taxon>Tepidamorphaceae</taxon>
        <taxon>Microbaculum</taxon>
    </lineage>
</organism>
<comment type="similarity">
    <text evidence="1">Belongs to the UPF0065 (bug) family.</text>
</comment>
<accession>A0AAW9RRT0</accession>
<evidence type="ECO:0000256" key="1">
    <source>
        <dbReference type="ARBA" id="ARBA00006987"/>
    </source>
</evidence>
<dbReference type="RefSeq" id="WP_340329303.1">
    <property type="nucleotide sequence ID" value="NZ_JAZHOF010000003.1"/>
</dbReference>
<dbReference type="Gene3D" id="3.40.190.10">
    <property type="entry name" value="Periplasmic binding protein-like II"/>
    <property type="match status" value="1"/>
</dbReference>
<comment type="caution">
    <text evidence="3">The sequence shown here is derived from an EMBL/GenBank/DDBJ whole genome shotgun (WGS) entry which is preliminary data.</text>
</comment>
<evidence type="ECO:0000256" key="2">
    <source>
        <dbReference type="SAM" id="SignalP"/>
    </source>
</evidence>
<dbReference type="PANTHER" id="PTHR42928:SF5">
    <property type="entry name" value="BLR1237 PROTEIN"/>
    <property type="match status" value="1"/>
</dbReference>
<dbReference type="Gene3D" id="3.40.190.150">
    <property type="entry name" value="Bordetella uptake gene, domain 1"/>
    <property type="match status" value="1"/>
</dbReference>
<keyword evidence="2" id="KW-0732">Signal</keyword>
<evidence type="ECO:0000313" key="3">
    <source>
        <dbReference type="EMBL" id="MEJ8571605.1"/>
    </source>
</evidence>
<dbReference type="InterPro" id="IPR042100">
    <property type="entry name" value="Bug_dom1"/>
</dbReference>
<dbReference type="EMBL" id="JAZHOF010000003">
    <property type="protein sequence ID" value="MEJ8571605.1"/>
    <property type="molecule type" value="Genomic_DNA"/>
</dbReference>
<proteinExistence type="inferred from homology"/>
<sequence>MAINKLIRFATGCVLMAMSTITMTGNEARSDEYPSRPIEVVVPFSPGGTSDLSARYLADKWSEFLGQPVYVVNKPGAGSALGAKLVSEAEPDGYTLMLGSESPLLVVRILQSQVDYELDDFDLLYAYAKGSVYFAVKKDARWASLDEFIEEARQRPGELTYGTHGVGSLSHFIGEILWREAGVEVAHIPFKSSAEENAALIGGHLDLGIPPSLGSLGDSGEIRLLANTGDERAIKAPDVPTLKELGYDASLKYHSILVGPDGLPEDVKTKLIEAHKQAYDKYGDELDESLIQLELTPNYLTGDQAREAIESAEGWMRPLADKLGLTQ</sequence>
<evidence type="ECO:0000313" key="4">
    <source>
        <dbReference type="Proteomes" id="UP001378188"/>
    </source>
</evidence>
<gene>
    <name evidence="3" type="ORF">V3328_08990</name>
</gene>
<dbReference type="Proteomes" id="UP001378188">
    <property type="component" value="Unassembled WGS sequence"/>
</dbReference>
<dbReference type="CDD" id="cd07012">
    <property type="entry name" value="PBP2_Bug_TTT"/>
    <property type="match status" value="1"/>
</dbReference>
<feature type="signal peptide" evidence="2">
    <location>
        <begin position="1"/>
        <end position="24"/>
    </location>
</feature>
<dbReference type="AlphaFoldDB" id="A0AAW9RRT0"/>
<keyword evidence="4" id="KW-1185">Reference proteome</keyword>
<dbReference type="PANTHER" id="PTHR42928">
    <property type="entry name" value="TRICARBOXYLATE-BINDING PROTEIN"/>
    <property type="match status" value="1"/>
</dbReference>
<name>A0AAW9RRT0_9HYPH</name>